<gene>
    <name evidence="4" type="primary">LOC112683130</name>
</gene>
<dbReference type="RefSeq" id="XP_025409809.1">
    <property type="nucleotide sequence ID" value="XM_025554024.1"/>
</dbReference>
<dbReference type="AlphaFoldDB" id="A0A8B8FFZ8"/>
<dbReference type="GO" id="GO:0031929">
    <property type="term" value="P:TOR signaling"/>
    <property type="evidence" value="ECO:0007669"/>
    <property type="project" value="TreeGrafter"/>
</dbReference>
<evidence type="ECO:0000313" key="3">
    <source>
        <dbReference type="Proteomes" id="UP000694846"/>
    </source>
</evidence>
<name>A0A8B8FFZ8_9HEMI</name>
<evidence type="ECO:0000256" key="2">
    <source>
        <dbReference type="ARBA" id="ARBA00018951"/>
    </source>
</evidence>
<dbReference type="Proteomes" id="UP000694846">
    <property type="component" value="Unplaced"/>
</dbReference>
<evidence type="ECO:0000313" key="4">
    <source>
        <dbReference type="RefSeq" id="XP_025409809.1"/>
    </source>
</evidence>
<comment type="similarity">
    <text evidence="1">Belongs to the TIP41 family.</text>
</comment>
<dbReference type="PANTHER" id="PTHR21021:SF16">
    <property type="entry name" value="TIP41-LIKE PROTEIN"/>
    <property type="match status" value="1"/>
</dbReference>
<organism evidence="3 4">
    <name type="scientific">Sipha flava</name>
    <name type="common">yellow sugarcane aphid</name>
    <dbReference type="NCBI Taxonomy" id="143950"/>
    <lineage>
        <taxon>Eukaryota</taxon>
        <taxon>Metazoa</taxon>
        <taxon>Ecdysozoa</taxon>
        <taxon>Arthropoda</taxon>
        <taxon>Hexapoda</taxon>
        <taxon>Insecta</taxon>
        <taxon>Pterygota</taxon>
        <taxon>Neoptera</taxon>
        <taxon>Paraneoptera</taxon>
        <taxon>Hemiptera</taxon>
        <taxon>Sternorrhyncha</taxon>
        <taxon>Aphidomorpha</taxon>
        <taxon>Aphidoidea</taxon>
        <taxon>Aphididae</taxon>
        <taxon>Sipha</taxon>
    </lineage>
</organism>
<keyword evidence="3" id="KW-1185">Reference proteome</keyword>
<dbReference type="GeneID" id="112683130"/>
<proteinExistence type="inferred from homology"/>
<dbReference type="InterPro" id="IPR007303">
    <property type="entry name" value="TIP41-like"/>
</dbReference>
<reference evidence="4" key="1">
    <citation type="submission" date="2025-08" db="UniProtKB">
        <authorList>
            <consortium name="RefSeq"/>
        </authorList>
    </citation>
    <scope>IDENTIFICATION</scope>
    <source>
        <tissue evidence="4">Whole body</tissue>
    </source>
</reference>
<dbReference type="InterPro" id="IPR051330">
    <property type="entry name" value="Phosphatase_reg/MetRdx"/>
</dbReference>
<dbReference type="OrthoDB" id="10253878at2759"/>
<protein>
    <recommendedName>
        <fullName evidence="2">TIP41-like protein</fullName>
    </recommendedName>
</protein>
<evidence type="ECO:0000256" key="1">
    <source>
        <dbReference type="ARBA" id="ARBA00006658"/>
    </source>
</evidence>
<dbReference type="PANTHER" id="PTHR21021">
    <property type="entry name" value="GAF/PUTATIVE CYTOSKELETAL PROTEIN"/>
    <property type="match status" value="1"/>
</dbReference>
<dbReference type="GO" id="GO:0005829">
    <property type="term" value="C:cytosol"/>
    <property type="evidence" value="ECO:0007669"/>
    <property type="project" value="TreeGrafter"/>
</dbReference>
<accession>A0A8B8FFZ8</accession>
<sequence length="155" mass="18147">MDTNVNQFDWTYSTYYEGTLFGNSVTEATDERIDMEKLKEQEEILFYSDLTLFEDELHDNGVAVCSVKIRCMPSGFFALLRYFLRVDGVMMRLHDTRLYKAIEWDYMLKEVCRRECYTTKIPVGKSGTLTDPGSFANTLPIVYECHEKIKFHKTS</sequence>
<dbReference type="Pfam" id="PF04176">
    <property type="entry name" value="TIP41"/>
    <property type="match status" value="1"/>
</dbReference>